<proteinExistence type="predicted"/>
<dbReference type="Proteomes" id="UP000244924">
    <property type="component" value="Unassembled WGS sequence"/>
</dbReference>
<reference evidence="1 2" key="1">
    <citation type="submission" date="2018-03" db="EMBL/GenBank/DDBJ databases">
        <authorList>
            <person name="Keele B.F."/>
        </authorList>
    </citation>
    <scope>NUCLEOTIDE SEQUENCE [LARGE SCALE GENOMIC DNA]</scope>
    <source>
        <strain evidence="1 2">CECT 8626</strain>
    </source>
</reference>
<gene>
    <name evidence="1" type="ORF">DEA8626_02517</name>
</gene>
<sequence>MTAETVVLSAIEVLLAEERLAVRLGDLGTLDALAARKADILERLAAEASAAPHETLARVKELAAANQTLLSAALDGLRSARARLTAIRDASSRFDTYDRAGRAHSVSLAQGTVERRA</sequence>
<dbReference type="AlphaFoldDB" id="A0A2R8BJA7"/>
<accession>A0A2R8BJA7</accession>
<dbReference type="OrthoDB" id="7862860at2"/>
<keyword evidence="2" id="KW-1185">Reference proteome</keyword>
<evidence type="ECO:0008006" key="3">
    <source>
        <dbReference type="Google" id="ProtNLM"/>
    </source>
</evidence>
<dbReference type="EMBL" id="OMOQ01000002">
    <property type="protein sequence ID" value="SPH23454.1"/>
    <property type="molecule type" value="Genomic_DNA"/>
</dbReference>
<protein>
    <recommendedName>
        <fullName evidence="3">FlgN protein</fullName>
    </recommendedName>
</protein>
<dbReference type="RefSeq" id="WP_108853560.1">
    <property type="nucleotide sequence ID" value="NZ_OMOQ01000002.1"/>
</dbReference>
<organism evidence="1 2">
    <name type="scientific">Albidovulum aquaemixtae</name>
    <dbReference type="NCBI Taxonomy" id="1542388"/>
    <lineage>
        <taxon>Bacteria</taxon>
        <taxon>Pseudomonadati</taxon>
        <taxon>Pseudomonadota</taxon>
        <taxon>Alphaproteobacteria</taxon>
        <taxon>Rhodobacterales</taxon>
        <taxon>Paracoccaceae</taxon>
        <taxon>Albidovulum</taxon>
    </lineage>
</organism>
<evidence type="ECO:0000313" key="2">
    <source>
        <dbReference type="Proteomes" id="UP000244924"/>
    </source>
</evidence>
<name>A0A2R8BJA7_9RHOB</name>
<evidence type="ECO:0000313" key="1">
    <source>
        <dbReference type="EMBL" id="SPH23454.1"/>
    </source>
</evidence>